<feature type="signal peptide" evidence="1">
    <location>
        <begin position="1"/>
        <end position="26"/>
    </location>
</feature>
<dbReference type="RefSeq" id="WP_064104817.1">
    <property type="nucleotide sequence ID" value="NZ_LXSF01000012.1"/>
</dbReference>
<proteinExistence type="predicted"/>
<accession>A0A1A9RCF0</accession>
<organism evidence="2 3">
    <name type="scientific">Eikenella corrodens</name>
    <dbReference type="NCBI Taxonomy" id="539"/>
    <lineage>
        <taxon>Bacteria</taxon>
        <taxon>Pseudomonadati</taxon>
        <taxon>Pseudomonadota</taxon>
        <taxon>Betaproteobacteria</taxon>
        <taxon>Neisseriales</taxon>
        <taxon>Neisseriaceae</taxon>
        <taxon>Eikenella</taxon>
    </lineage>
</organism>
<comment type="caution">
    <text evidence="2">The sequence shown here is derived from an EMBL/GenBank/DDBJ whole genome shotgun (WGS) entry which is preliminary data.</text>
</comment>
<dbReference type="EMBL" id="LXSF01000012">
    <property type="protein sequence ID" value="OAM15607.1"/>
    <property type="molecule type" value="Genomic_DNA"/>
</dbReference>
<evidence type="ECO:0000313" key="2">
    <source>
        <dbReference type="EMBL" id="OAM15607.1"/>
    </source>
</evidence>
<protein>
    <recommendedName>
        <fullName evidence="4">Lipoprotein</fullName>
    </recommendedName>
</protein>
<gene>
    <name evidence="2" type="ORF">A7P85_10615</name>
</gene>
<evidence type="ECO:0008006" key="4">
    <source>
        <dbReference type="Google" id="ProtNLM"/>
    </source>
</evidence>
<evidence type="ECO:0000313" key="3">
    <source>
        <dbReference type="Proteomes" id="UP000078003"/>
    </source>
</evidence>
<keyword evidence="1" id="KW-0732">Signal</keyword>
<evidence type="ECO:0000256" key="1">
    <source>
        <dbReference type="SAM" id="SignalP"/>
    </source>
</evidence>
<reference evidence="3" key="1">
    <citation type="submission" date="2016-05" db="EMBL/GenBank/DDBJ databases">
        <title>Draft genome of Corynebacterium afermentans subsp. afermentans LCDC 88199T.</title>
        <authorList>
            <person name="Bernier A.-M."/>
            <person name="Bernard K."/>
        </authorList>
    </citation>
    <scope>NUCLEOTIDE SEQUENCE [LARGE SCALE GENOMIC DNA]</scope>
    <source>
        <strain evidence="3">NML01-0328</strain>
    </source>
</reference>
<sequence length="124" mass="13272">MSALSRTLPALIAASVLLLASCDKVADKVADNAAGQIDDQKARSEFVTNCAKSAVESSKGSINNEAATKLCGCTYDQAASTYSSSEEWKKDLIRYGLNQNNKELEAKIQAAMTTCIDRFSKGQL</sequence>
<feature type="chain" id="PRO_5008395714" description="Lipoprotein" evidence="1">
    <location>
        <begin position="27"/>
        <end position="124"/>
    </location>
</feature>
<name>A0A1A9RCF0_EIKCO</name>
<dbReference type="Proteomes" id="UP000078003">
    <property type="component" value="Unassembled WGS sequence"/>
</dbReference>
<dbReference type="PROSITE" id="PS51257">
    <property type="entry name" value="PROKAR_LIPOPROTEIN"/>
    <property type="match status" value="1"/>
</dbReference>
<dbReference type="AlphaFoldDB" id="A0A1A9RCF0"/>